<sequence length="244" mass="24128">MVFAPLLAAPVLMWLASWVERRLGPAVGGAVAAMPFAITLIVVALGAEGPAVAESAAAHVVAQVAFAVAFARVIVRRGSLLGVAAAAVAFAAVSLLVALVPAWVAIACAVPALLAKIKVPGTSRFEGEPLDARVGAGVVTAIVGCALVVAEVSGPELAGIVAAFPTLSATFALLVARSRGVAAAASALGGLIVGLRGYLAFCVVVAVTGSVVLGLLAVAAMNVTAAWSLRLHVTSADRGRAELA</sequence>
<reference evidence="2" key="1">
    <citation type="submission" date="2022-10" db="EMBL/GenBank/DDBJ databases">
        <title>The WGS of Solirubrobacter sp. CPCC 204708.</title>
        <authorList>
            <person name="Jiang Z."/>
        </authorList>
    </citation>
    <scope>NUCLEOTIDE SEQUENCE</scope>
    <source>
        <strain evidence="2">CPCC 204708</strain>
    </source>
</reference>
<feature type="transmembrane region" description="Helical" evidence="1">
    <location>
        <begin position="134"/>
        <end position="152"/>
    </location>
</feature>
<keyword evidence="1" id="KW-0812">Transmembrane</keyword>
<gene>
    <name evidence="2" type="ORF">OJ962_04065</name>
</gene>
<evidence type="ECO:0000313" key="3">
    <source>
        <dbReference type="Proteomes" id="UP001147700"/>
    </source>
</evidence>
<feature type="transmembrane region" description="Helical" evidence="1">
    <location>
        <begin position="23"/>
        <end position="45"/>
    </location>
</feature>
<evidence type="ECO:0000313" key="2">
    <source>
        <dbReference type="EMBL" id="MDA0136660.1"/>
    </source>
</evidence>
<feature type="transmembrane region" description="Helical" evidence="1">
    <location>
        <begin position="197"/>
        <end position="221"/>
    </location>
</feature>
<protein>
    <submittedName>
        <fullName evidence="2">Uncharacterized protein</fullName>
    </submittedName>
</protein>
<keyword evidence="1" id="KW-0472">Membrane</keyword>
<proteinExistence type="predicted"/>
<feature type="transmembrane region" description="Helical" evidence="1">
    <location>
        <begin position="158"/>
        <end position="176"/>
    </location>
</feature>
<accession>A0ABT4REB1</accession>
<dbReference type="Proteomes" id="UP001147700">
    <property type="component" value="Unassembled WGS sequence"/>
</dbReference>
<organism evidence="2 3">
    <name type="scientific">Solirubrobacter deserti</name>
    <dbReference type="NCBI Taxonomy" id="2282478"/>
    <lineage>
        <taxon>Bacteria</taxon>
        <taxon>Bacillati</taxon>
        <taxon>Actinomycetota</taxon>
        <taxon>Thermoleophilia</taxon>
        <taxon>Solirubrobacterales</taxon>
        <taxon>Solirubrobacteraceae</taxon>
        <taxon>Solirubrobacter</taxon>
    </lineage>
</organism>
<feature type="transmembrane region" description="Helical" evidence="1">
    <location>
        <begin position="81"/>
        <end position="114"/>
    </location>
</feature>
<feature type="transmembrane region" description="Helical" evidence="1">
    <location>
        <begin position="57"/>
        <end position="75"/>
    </location>
</feature>
<name>A0ABT4REB1_9ACTN</name>
<evidence type="ECO:0000256" key="1">
    <source>
        <dbReference type="SAM" id="Phobius"/>
    </source>
</evidence>
<comment type="caution">
    <text evidence="2">The sequence shown here is derived from an EMBL/GenBank/DDBJ whole genome shotgun (WGS) entry which is preliminary data.</text>
</comment>
<keyword evidence="1" id="KW-1133">Transmembrane helix</keyword>
<dbReference type="RefSeq" id="WP_202952264.1">
    <property type="nucleotide sequence ID" value="NZ_JAPCID010000005.1"/>
</dbReference>
<dbReference type="EMBL" id="JAPCID010000005">
    <property type="protein sequence ID" value="MDA0136660.1"/>
    <property type="molecule type" value="Genomic_DNA"/>
</dbReference>
<keyword evidence="3" id="KW-1185">Reference proteome</keyword>